<evidence type="ECO:0000313" key="1">
    <source>
        <dbReference type="EMBL" id="KAJ4450572.1"/>
    </source>
</evidence>
<name>A0ABQ8TY17_PERAM</name>
<dbReference type="EMBL" id="JAJSOF020000003">
    <property type="protein sequence ID" value="KAJ4450572.1"/>
    <property type="molecule type" value="Genomic_DNA"/>
</dbReference>
<protein>
    <submittedName>
        <fullName evidence="1">Uncharacterized protein</fullName>
    </submittedName>
</protein>
<accession>A0ABQ8TY17</accession>
<evidence type="ECO:0000313" key="2">
    <source>
        <dbReference type="Proteomes" id="UP001148838"/>
    </source>
</evidence>
<comment type="caution">
    <text evidence="1">The sequence shown here is derived from an EMBL/GenBank/DDBJ whole genome shotgun (WGS) entry which is preliminary data.</text>
</comment>
<gene>
    <name evidence="1" type="ORF">ANN_01999</name>
</gene>
<organism evidence="1 2">
    <name type="scientific">Periplaneta americana</name>
    <name type="common">American cockroach</name>
    <name type="synonym">Blatta americana</name>
    <dbReference type="NCBI Taxonomy" id="6978"/>
    <lineage>
        <taxon>Eukaryota</taxon>
        <taxon>Metazoa</taxon>
        <taxon>Ecdysozoa</taxon>
        <taxon>Arthropoda</taxon>
        <taxon>Hexapoda</taxon>
        <taxon>Insecta</taxon>
        <taxon>Pterygota</taxon>
        <taxon>Neoptera</taxon>
        <taxon>Polyneoptera</taxon>
        <taxon>Dictyoptera</taxon>
        <taxon>Blattodea</taxon>
        <taxon>Blattoidea</taxon>
        <taxon>Blattidae</taxon>
        <taxon>Blattinae</taxon>
        <taxon>Periplaneta</taxon>
    </lineage>
</organism>
<keyword evidence="2" id="KW-1185">Reference proteome</keyword>
<sequence>MLAGSEFQSLGRAIVKEDEYEEVRWDGIDLTEFGDNGKSVLELLPAETKLQVTRDIVLLAGFSVNIITNTNQNASANKSCYTWSLTKGQLRRIEAAEMRLLRPLAGYTLHDHKRNADIRTELNITAFTDTMESYRNNWYEHVLRMPNNRLPKRLLDYTPRGKRASEDQGRAGKTNFLLEVEQARTPDSRLLLMIYVIHYIH</sequence>
<dbReference type="Proteomes" id="UP001148838">
    <property type="component" value="Unassembled WGS sequence"/>
</dbReference>
<proteinExistence type="predicted"/>
<reference evidence="1 2" key="1">
    <citation type="journal article" date="2022" name="Allergy">
        <title>Genome assembly and annotation of Periplaneta americana reveal a comprehensive cockroach allergen profile.</title>
        <authorList>
            <person name="Wang L."/>
            <person name="Xiong Q."/>
            <person name="Saelim N."/>
            <person name="Wang L."/>
            <person name="Nong W."/>
            <person name="Wan A.T."/>
            <person name="Shi M."/>
            <person name="Liu X."/>
            <person name="Cao Q."/>
            <person name="Hui J.H.L."/>
            <person name="Sookrung N."/>
            <person name="Leung T.F."/>
            <person name="Tungtrongchitr A."/>
            <person name="Tsui S.K.W."/>
        </authorList>
    </citation>
    <scope>NUCLEOTIDE SEQUENCE [LARGE SCALE GENOMIC DNA]</scope>
    <source>
        <strain evidence="1">PWHHKU_190912</strain>
    </source>
</reference>